<organism evidence="1 2">
    <name type="scientific">Cytobacillus citreus</name>
    <dbReference type="NCBI Taxonomy" id="2833586"/>
    <lineage>
        <taxon>Bacteria</taxon>
        <taxon>Bacillati</taxon>
        <taxon>Bacillota</taxon>
        <taxon>Bacilli</taxon>
        <taxon>Bacillales</taxon>
        <taxon>Bacillaceae</taxon>
        <taxon>Cytobacillus</taxon>
    </lineage>
</organism>
<sequence length="94" mass="10877">MVYIDKIVKELLKYKTGTVLKITWDSNYTGTYELDTFYDTDNGLEMNETDYKEFHVALVKERGKGNNFIEIGNSKDTPVSIEILNTGEVIWCKK</sequence>
<accession>A0ABS5NXX1</accession>
<name>A0ABS5NXX1_9BACI</name>
<gene>
    <name evidence="1" type="ORF">KHA94_17465</name>
</gene>
<evidence type="ECO:0008006" key="3">
    <source>
        <dbReference type="Google" id="ProtNLM"/>
    </source>
</evidence>
<keyword evidence="2" id="KW-1185">Reference proteome</keyword>
<proteinExistence type="predicted"/>
<protein>
    <recommendedName>
        <fullName evidence="3">DUF4926 domain-containing protein</fullName>
    </recommendedName>
</protein>
<dbReference type="Proteomes" id="UP000681027">
    <property type="component" value="Unassembled WGS sequence"/>
</dbReference>
<evidence type="ECO:0000313" key="2">
    <source>
        <dbReference type="Proteomes" id="UP000681027"/>
    </source>
</evidence>
<dbReference type="EMBL" id="JAGYPM010000004">
    <property type="protein sequence ID" value="MBS4191958.1"/>
    <property type="molecule type" value="Genomic_DNA"/>
</dbReference>
<comment type="caution">
    <text evidence="1">The sequence shown here is derived from an EMBL/GenBank/DDBJ whole genome shotgun (WGS) entry which is preliminary data.</text>
</comment>
<reference evidence="1 2" key="1">
    <citation type="submission" date="2021-05" db="EMBL/GenBank/DDBJ databases">
        <title>Novel Bacillus species.</title>
        <authorList>
            <person name="Liu G."/>
        </authorList>
    </citation>
    <scope>NUCLEOTIDE SEQUENCE [LARGE SCALE GENOMIC DNA]</scope>
    <source>
        <strain evidence="1 2">FJAT-49705</strain>
    </source>
</reference>
<evidence type="ECO:0000313" key="1">
    <source>
        <dbReference type="EMBL" id="MBS4191958.1"/>
    </source>
</evidence>
<dbReference type="RefSeq" id="WP_213103418.1">
    <property type="nucleotide sequence ID" value="NZ_JAGYPM010000004.1"/>
</dbReference>